<sequence length="33" mass="3771">MGKTAALGEKNRCFVLKTSRWVVLRKIFTGLFV</sequence>
<reference evidence="1 2" key="1">
    <citation type="submission" date="2019-12" db="EMBL/GenBank/DDBJ databases">
        <title>complete genome sequences of Pseudomonas putida str. WP8-W18-CRE-01 isolated from wastewater treatment plant effluent.</title>
        <authorList>
            <person name="Sekizuka T."/>
            <person name="Itokawa K."/>
            <person name="Yatsu K."/>
            <person name="Inamine Y."/>
            <person name="Kuroda M."/>
        </authorList>
    </citation>
    <scope>NUCLEOTIDE SEQUENCE [LARGE SCALE GENOMIC DNA]</scope>
    <source>
        <strain evidence="1 2">WP8-W18-CRE-01</strain>
    </source>
</reference>
<evidence type="ECO:0000313" key="2">
    <source>
        <dbReference type="Proteomes" id="UP000515680"/>
    </source>
</evidence>
<accession>A0A6S5D5U8</accession>
<dbReference type="EMBL" id="AP022227">
    <property type="protein sequence ID" value="BBT39895.1"/>
    <property type="molecule type" value="Genomic_DNA"/>
</dbReference>
<gene>
    <name evidence="1" type="ORF">WP8W18C01_22360</name>
</gene>
<dbReference type="Proteomes" id="UP000515680">
    <property type="component" value="Chromosome"/>
</dbReference>
<organism evidence="1 2">
    <name type="scientific">Pseudomonas putida</name>
    <name type="common">Arthrobacter siderocapsulatus</name>
    <dbReference type="NCBI Taxonomy" id="303"/>
    <lineage>
        <taxon>Bacteria</taxon>
        <taxon>Pseudomonadati</taxon>
        <taxon>Pseudomonadota</taxon>
        <taxon>Gammaproteobacteria</taxon>
        <taxon>Pseudomonadales</taxon>
        <taxon>Pseudomonadaceae</taxon>
        <taxon>Pseudomonas</taxon>
    </lineage>
</organism>
<evidence type="ECO:0000313" key="1">
    <source>
        <dbReference type="EMBL" id="BBT39895.1"/>
    </source>
</evidence>
<protein>
    <submittedName>
        <fullName evidence="1">Uncharacterized protein</fullName>
    </submittedName>
</protein>
<dbReference type="AlphaFoldDB" id="A0A6S5D5U8"/>
<name>A0A6S5D5U8_PSEPU</name>
<proteinExistence type="predicted"/>